<name>Q5KEG7_CRYD1</name>
<evidence type="ECO:0000313" key="4">
    <source>
        <dbReference type="Proteomes" id="UP000002149"/>
    </source>
</evidence>
<dbReference type="PaxDb" id="214684-Q5KEG7"/>
<dbReference type="GeneID" id="3258920"/>
<feature type="region of interest" description="Disordered" evidence="1">
    <location>
        <begin position="149"/>
        <end position="234"/>
    </location>
</feature>
<feature type="compositionally biased region" description="Basic residues" evidence="1">
    <location>
        <begin position="210"/>
        <end position="220"/>
    </location>
</feature>
<dbReference type="AlphaFoldDB" id="Q5KEG7"/>
<keyword evidence="4" id="KW-1185">Reference proteome</keyword>
<dbReference type="InParanoid" id="Q5KEG7"/>
<dbReference type="EMBL" id="AE017347">
    <property type="protein sequence ID" value="AAW44460.1"/>
    <property type="molecule type" value="Genomic_DNA"/>
</dbReference>
<dbReference type="eggNOG" id="KOG3854">
    <property type="taxonomic scope" value="Eukaryota"/>
</dbReference>
<organism evidence="3 4">
    <name type="scientific">Cryptococcus deneoformans (strain JEC21 / ATCC MYA-565)</name>
    <name type="common">Cryptococcus neoformans var. neoformans serotype D</name>
    <dbReference type="NCBI Taxonomy" id="214684"/>
    <lineage>
        <taxon>Eukaryota</taxon>
        <taxon>Fungi</taxon>
        <taxon>Dikarya</taxon>
        <taxon>Basidiomycota</taxon>
        <taxon>Agaricomycotina</taxon>
        <taxon>Tremellomycetes</taxon>
        <taxon>Tremellales</taxon>
        <taxon>Cryptococcaceae</taxon>
        <taxon>Cryptococcus</taxon>
        <taxon>Cryptococcus neoformans species complex</taxon>
    </lineage>
</organism>
<dbReference type="OrthoDB" id="20772at2759"/>
<feature type="compositionally biased region" description="Low complexity" evidence="1">
    <location>
        <begin position="154"/>
        <end position="165"/>
    </location>
</feature>
<dbReference type="OMA" id="INSGHEV"/>
<dbReference type="GO" id="GO:0005634">
    <property type="term" value="C:nucleus"/>
    <property type="evidence" value="ECO:0000318"/>
    <property type="project" value="GO_Central"/>
</dbReference>
<dbReference type="PANTHER" id="PTHR23099">
    <property type="entry name" value="TRANSCRIPTIONAL REGULATOR"/>
    <property type="match status" value="1"/>
</dbReference>
<dbReference type="InterPro" id="IPR036910">
    <property type="entry name" value="HMG_box_dom_sf"/>
</dbReference>
<feature type="region of interest" description="Disordered" evidence="1">
    <location>
        <begin position="1"/>
        <end position="49"/>
    </location>
</feature>
<dbReference type="RefSeq" id="XP_571767.1">
    <property type="nucleotide sequence ID" value="XM_571767.2"/>
</dbReference>
<dbReference type="Gene3D" id="1.10.30.10">
    <property type="entry name" value="High mobility group box domain"/>
    <property type="match status" value="1"/>
</dbReference>
<dbReference type="SUPFAM" id="SSF47095">
    <property type="entry name" value="HMG-box"/>
    <property type="match status" value="1"/>
</dbReference>
<feature type="compositionally biased region" description="Basic and acidic residues" evidence="1">
    <location>
        <begin position="309"/>
        <end position="324"/>
    </location>
</feature>
<feature type="compositionally biased region" description="Acidic residues" evidence="1">
    <location>
        <begin position="289"/>
        <end position="307"/>
    </location>
</feature>
<dbReference type="InterPro" id="IPR006640">
    <property type="entry name" value="SprT-like_domain"/>
</dbReference>
<accession>Q5KEG7</accession>
<protein>
    <submittedName>
        <fullName evidence="3">Expressed protein</fullName>
    </submittedName>
</protein>
<dbReference type="GO" id="GO:0006950">
    <property type="term" value="P:response to stress"/>
    <property type="evidence" value="ECO:0007669"/>
    <property type="project" value="UniProtKB-ARBA"/>
</dbReference>
<feature type="domain" description="SprT-like" evidence="2">
    <location>
        <begin position="408"/>
        <end position="572"/>
    </location>
</feature>
<feature type="region of interest" description="Disordered" evidence="1">
    <location>
        <begin position="289"/>
        <end position="355"/>
    </location>
</feature>
<dbReference type="PANTHER" id="PTHR23099:SF0">
    <property type="entry name" value="GERM CELL NUCLEAR ACIDIC PROTEIN"/>
    <property type="match status" value="1"/>
</dbReference>
<proteinExistence type="predicted"/>
<evidence type="ECO:0000313" key="3">
    <source>
        <dbReference type="EMBL" id="AAW44460.1"/>
    </source>
</evidence>
<evidence type="ECO:0000256" key="1">
    <source>
        <dbReference type="SAM" id="MobiDB-lite"/>
    </source>
</evidence>
<dbReference type="Proteomes" id="UP000002149">
    <property type="component" value="Chromosome 7"/>
</dbReference>
<feature type="region of interest" description="Disordered" evidence="1">
    <location>
        <begin position="82"/>
        <end position="108"/>
    </location>
</feature>
<sequence>MPSAHYRSPTIQVFSDSEDEDMGKAGNLNNQKRSPKDLQPSRPLINFSNNVPLTPRRTVAFAPTPLKRLNFSTAKIKGTPGKKIPGMKFVKSPAPNKSSFGDLEDEDDDGGVDDDVVGTLGFHSLKIETETVTGRDFEDELVENMNEINDVLDSPSMSRTSTTSTAHISPPPVLKFSSPSAFAHKNLSNKTPPSPPAESESESDWVPTRTPKRTPGKARRVIASDSEEDEELAGPEIQAKFQKIKQVIDLTLSDGEEIAPIVDEENGGYYGPDDSYGSLRDFIVDDSEGENYIEAPTTEEEESDVEIWEPTKKTKEIKAVEMKGSDAQSPEEDPEERGWDSSSDAGILRYSPPRRPLNLPPLEMLTLTVNADSEPHQDESLTKKVIDKSKTSKLKDGLSKKEWALQRVRVANEIFDDLDRRVFESKLGERGAKARLQWNNRLLTTAGMARSKRTMRNDVSSKEYWIELSEKVLTSEERILNTVAHEMCHLATWIISGDFKNPHGHIFKSWGRKVMHARKDVEVTTKHSYVIEYKYQWKCANERCGQVYKRQSKSIDTSEHACGSCRSKLNPLFETRQKAASGFQLYLKENMKSAKAAMPGASHGDVMRALSKRWAEAGEMINSGHEVYWQGMAAKNH</sequence>
<reference evidence="3 4" key="1">
    <citation type="journal article" date="2005" name="Science">
        <title>The genome of the basidiomycetous yeast and human pathogen Cryptococcus neoformans.</title>
        <authorList>
            <person name="Loftus B.J."/>
            <person name="Fung E."/>
            <person name="Roncaglia P."/>
            <person name="Rowley D."/>
            <person name="Amedeo P."/>
            <person name="Bruno D."/>
            <person name="Vamathevan J."/>
            <person name="Miranda M."/>
            <person name="Anderson I.J."/>
            <person name="Fraser J.A."/>
            <person name="Allen J.E."/>
            <person name="Bosdet I.E."/>
            <person name="Brent M.R."/>
            <person name="Chiu R."/>
            <person name="Doering T.L."/>
            <person name="Donlin M.J."/>
            <person name="D'Souza C.A."/>
            <person name="Fox D.S."/>
            <person name="Grinberg V."/>
            <person name="Fu J."/>
            <person name="Fukushima M."/>
            <person name="Haas B.J."/>
            <person name="Huang J.C."/>
            <person name="Janbon G."/>
            <person name="Jones S.J."/>
            <person name="Koo H.L."/>
            <person name="Krzywinski M.I."/>
            <person name="Kwon-Chung J.K."/>
            <person name="Lengeler K.B."/>
            <person name="Maiti R."/>
            <person name="Marra M.A."/>
            <person name="Marra R.E."/>
            <person name="Mathewson C.A."/>
            <person name="Mitchell T.G."/>
            <person name="Pertea M."/>
            <person name="Riggs F.R."/>
            <person name="Salzberg S.L."/>
            <person name="Schein J.E."/>
            <person name="Shvartsbeyn A."/>
            <person name="Shin H."/>
            <person name="Shumway M."/>
            <person name="Specht C.A."/>
            <person name="Suh B.B."/>
            <person name="Tenney A."/>
            <person name="Utterback T.R."/>
            <person name="Wickes B.L."/>
            <person name="Wortman J.R."/>
            <person name="Wye N.H."/>
            <person name="Kronstad J.W."/>
            <person name="Lodge J.K."/>
            <person name="Heitman J."/>
            <person name="Davis R.W."/>
            <person name="Fraser C.M."/>
            <person name="Hyman R.W."/>
        </authorList>
    </citation>
    <scope>NUCLEOTIDE SEQUENCE [LARGE SCALE GENOMIC DNA]</scope>
    <source>
        <strain evidence="4">JEC21 / ATCC MYA-565</strain>
    </source>
</reference>
<dbReference type="SMART" id="SM00731">
    <property type="entry name" value="SprT"/>
    <property type="match status" value="1"/>
</dbReference>
<dbReference type="Pfam" id="PF10263">
    <property type="entry name" value="SprT-like"/>
    <property type="match status" value="1"/>
</dbReference>
<dbReference type="CDD" id="cd00084">
    <property type="entry name" value="HMG-box_SF"/>
    <property type="match status" value="1"/>
</dbReference>
<dbReference type="STRING" id="214684.Q5KEG7"/>
<gene>
    <name evidence="3" type="ordered locus">CNG00580</name>
</gene>
<dbReference type="KEGG" id="cne:CNG00580"/>
<dbReference type="VEuPathDB" id="FungiDB:CNG00580"/>
<dbReference type="HOGENOM" id="CLU_427594_0_0_1"/>
<evidence type="ECO:0000259" key="2">
    <source>
        <dbReference type="SMART" id="SM00731"/>
    </source>
</evidence>